<feature type="region of interest" description="Disordered" evidence="1">
    <location>
        <begin position="182"/>
        <end position="218"/>
    </location>
</feature>
<dbReference type="EMBL" id="JH993097">
    <property type="protein sequence ID" value="EKX35057.1"/>
    <property type="molecule type" value="Genomic_DNA"/>
</dbReference>
<dbReference type="GeneID" id="17291840"/>
<organism evidence="2">
    <name type="scientific">Guillardia theta (strain CCMP2712)</name>
    <name type="common">Cryptophyte</name>
    <dbReference type="NCBI Taxonomy" id="905079"/>
    <lineage>
        <taxon>Eukaryota</taxon>
        <taxon>Cryptophyceae</taxon>
        <taxon>Pyrenomonadales</taxon>
        <taxon>Geminigeraceae</taxon>
        <taxon>Guillardia</taxon>
    </lineage>
</organism>
<protein>
    <submittedName>
        <fullName evidence="2 3">Uncharacterized protein</fullName>
    </submittedName>
</protein>
<dbReference type="Proteomes" id="UP000011087">
    <property type="component" value="Unassembled WGS sequence"/>
</dbReference>
<evidence type="ECO:0000313" key="4">
    <source>
        <dbReference type="Proteomes" id="UP000011087"/>
    </source>
</evidence>
<feature type="compositionally biased region" description="Basic and acidic residues" evidence="1">
    <location>
        <begin position="113"/>
        <end position="122"/>
    </location>
</feature>
<dbReference type="PaxDb" id="55529-EKX35057"/>
<evidence type="ECO:0000313" key="3">
    <source>
        <dbReference type="EnsemblProtists" id="EKX35057"/>
    </source>
</evidence>
<evidence type="ECO:0000256" key="1">
    <source>
        <dbReference type="SAM" id="MobiDB-lite"/>
    </source>
</evidence>
<reference evidence="4" key="2">
    <citation type="submission" date="2012-11" db="EMBL/GenBank/DDBJ databases">
        <authorList>
            <person name="Kuo A."/>
            <person name="Curtis B.A."/>
            <person name="Tanifuji G."/>
            <person name="Burki F."/>
            <person name="Gruber A."/>
            <person name="Irimia M."/>
            <person name="Maruyama S."/>
            <person name="Arias M.C."/>
            <person name="Ball S.G."/>
            <person name="Gile G.H."/>
            <person name="Hirakawa Y."/>
            <person name="Hopkins J.F."/>
            <person name="Rensing S.A."/>
            <person name="Schmutz J."/>
            <person name="Symeonidi A."/>
            <person name="Elias M."/>
            <person name="Eveleigh R.J."/>
            <person name="Herman E.K."/>
            <person name="Klute M.J."/>
            <person name="Nakayama T."/>
            <person name="Obornik M."/>
            <person name="Reyes-Prieto A."/>
            <person name="Armbrust E.V."/>
            <person name="Aves S.J."/>
            <person name="Beiko R.G."/>
            <person name="Coutinho P."/>
            <person name="Dacks J.B."/>
            <person name="Durnford D.G."/>
            <person name="Fast N.M."/>
            <person name="Green B.R."/>
            <person name="Grisdale C."/>
            <person name="Hempe F."/>
            <person name="Henrissat B."/>
            <person name="Hoppner M.P."/>
            <person name="Ishida K.-I."/>
            <person name="Kim E."/>
            <person name="Koreny L."/>
            <person name="Kroth P.G."/>
            <person name="Liu Y."/>
            <person name="Malik S.-B."/>
            <person name="Maier U.G."/>
            <person name="McRose D."/>
            <person name="Mock T."/>
            <person name="Neilson J.A."/>
            <person name="Onodera N.T."/>
            <person name="Poole A.M."/>
            <person name="Pritham E.J."/>
            <person name="Richards T.A."/>
            <person name="Rocap G."/>
            <person name="Roy S.W."/>
            <person name="Sarai C."/>
            <person name="Schaack S."/>
            <person name="Shirato S."/>
            <person name="Slamovits C.H."/>
            <person name="Spencer D.F."/>
            <person name="Suzuki S."/>
            <person name="Worden A.Z."/>
            <person name="Zauner S."/>
            <person name="Barry K."/>
            <person name="Bell C."/>
            <person name="Bharti A.K."/>
            <person name="Crow J.A."/>
            <person name="Grimwood J."/>
            <person name="Kramer R."/>
            <person name="Lindquist E."/>
            <person name="Lucas S."/>
            <person name="Salamov A."/>
            <person name="McFadden G.I."/>
            <person name="Lane C.E."/>
            <person name="Keeling P.J."/>
            <person name="Gray M.W."/>
            <person name="Grigoriev I.V."/>
            <person name="Archibald J.M."/>
        </authorList>
    </citation>
    <scope>NUCLEOTIDE SEQUENCE</scope>
    <source>
        <strain evidence="4">CCMP2712</strain>
    </source>
</reference>
<dbReference type="AlphaFoldDB" id="L1IG41"/>
<dbReference type="EnsemblProtists" id="EKX35057">
    <property type="protein sequence ID" value="EKX35057"/>
    <property type="gene ID" value="GUITHDRAFT_118711"/>
</dbReference>
<evidence type="ECO:0000313" key="2">
    <source>
        <dbReference type="EMBL" id="EKX35057.1"/>
    </source>
</evidence>
<name>L1IG41_GUITC</name>
<keyword evidence="4" id="KW-1185">Reference proteome</keyword>
<dbReference type="RefSeq" id="XP_005822037.1">
    <property type="nucleotide sequence ID" value="XM_005821980.1"/>
</dbReference>
<gene>
    <name evidence="2" type="ORF">GUITHDRAFT_118711</name>
</gene>
<accession>L1IG41</accession>
<dbReference type="HOGENOM" id="CLU_1268987_0_0_1"/>
<feature type="region of interest" description="Disordered" evidence="1">
    <location>
        <begin position="1"/>
        <end position="34"/>
    </location>
</feature>
<proteinExistence type="predicted"/>
<feature type="region of interest" description="Disordered" evidence="1">
    <location>
        <begin position="74"/>
        <end position="142"/>
    </location>
</feature>
<reference evidence="2 4" key="1">
    <citation type="journal article" date="2012" name="Nature">
        <title>Algal genomes reveal evolutionary mosaicism and the fate of nucleomorphs.</title>
        <authorList>
            <consortium name="DOE Joint Genome Institute"/>
            <person name="Curtis B.A."/>
            <person name="Tanifuji G."/>
            <person name="Burki F."/>
            <person name="Gruber A."/>
            <person name="Irimia M."/>
            <person name="Maruyama S."/>
            <person name="Arias M.C."/>
            <person name="Ball S.G."/>
            <person name="Gile G.H."/>
            <person name="Hirakawa Y."/>
            <person name="Hopkins J.F."/>
            <person name="Kuo A."/>
            <person name="Rensing S.A."/>
            <person name="Schmutz J."/>
            <person name="Symeonidi A."/>
            <person name="Elias M."/>
            <person name="Eveleigh R.J."/>
            <person name="Herman E.K."/>
            <person name="Klute M.J."/>
            <person name="Nakayama T."/>
            <person name="Obornik M."/>
            <person name="Reyes-Prieto A."/>
            <person name="Armbrust E.V."/>
            <person name="Aves S.J."/>
            <person name="Beiko R.G."/>
            <person name="Coutinho P."/>
            <person name="Dacks J.B."/>
            <person name="Durnford D.G."/>
            <person name="Fast N.M."/>
            <person name="Green B.R."/>
            <person name="Grisdale C.J."/>
            <person name="Hempel F."/>
            <person name="Henrissat B."/>
            <person name="Hoppner M.P."/>
            <person name="Ishida K."/>
            <person name="Kim E."/>
            <person name="Koreny L."/>
            <person name="Kroth P.G."/>
            <person name="Liu Y."/>
            <person name="Malik S.B."/>
            <person name="Maier U.G."/>
            <person name="McRose D."/>
            <person name="Mock T."/>
            <person name="Neilson J.A."/>
            <person name="Onodera N.T."/>
            <person name="Poole A.M."/>
            <person name="Pritham E.J."/>
            <person name="Richards T.A."/>
            <person name="Rocap G."/>
            <person name="Roy S.W."/>
            <person name="Sarai C."/>
            <person name="Schaack S."/>
            <person name="Shirato S."/>
            <person name="Slamovits C.H."/>
            <person name="Spencer D.F."/>
            <person name="Suzuki S."/>
            <person name="Worden A.Z."/>
            <person name="Zauner S."/>
            <person name="Barry K."/>
            <person name="Bell C."/>
            <person name="Bharti A.K."/>
            <person name="Crow J.A."/>
            <person name="Grimwood J."/>
            <person name="Kramer R."/>
            <person name="Lindquist E."/>
            <person name="Lucas S."/>
            <person name="Salamov A."/>
            <person name="McFadden G.I."/>
            <person name="Lane C.E."/>
            <person name="Keeling P.J."/>
            <person name="Gray M.W."/>
            <person name="Grigoriev I.V."/>
            <person name="Archibald J.M."/>
        </authorList>
    </citation>
    <scope>NUCLEOTIDE SEQUENCE</scope>
    <source>
        <strain evidence="2 4">CCMP2712</strain>
    </source>
</reference>
<dbReference type="KEGG" id="gtt:GUITHDRAFT_118711"/>
<feature type="compositionally biased region" description="Acidic residues" evidence="1">
    <location>
        <begin position="124"/>
        <end position="138"/>
    </location>
</feature>
<sequence>MPLVRKRAKSDPGELKQEPHAAALKLSSRKNSQARMVLRETQQEDEGVCSKQELSPEGISLSFKGAIRAFDAQRRRKEQFEQSGEVEEVSCTARSSDGSVEVGKGSTTLLSDDAFREEKTSQEGEVEETWEEEEEEDPYAWRKGENQVRVKFMTDQEIMARYGVGLPIYGTRRKFDLSPLEEFFNGDGQEKEEGREGKGEGEWEGSEERMEGEVGMEG</sequence>
<reference evidence="3" key="3">
    <citation type="submission" date="2016-03" db="UniProtKB">
        <authorList>
            <consortium name="EnsemblProtists"/>
        </authorList>
    </citation>
    <scope>IDENTIFICATION</scope>
</reference>
<feature type="compositionally biased region" description="Basic and acidic residues" evidence="1">
    <location>
        <begin position="9"/>
        <end position="19"/>
    </location>
</feature>
<feature type="compositionally biased region" description="Basic and acidic residues" evidence="1">
    <location>
        <begin position="188"/>
        <end position="212"/>
    </location>
</feature>